<evidence type="ECO:0000256" key="1">
    <source>
        <dbReference type="ARBA" id="ARBA00022729"/>
    </source>
</evidence>
<dbReference type="PANTHER" id="PTHR30069">
    <property type="entry name" value="TONB-DEPENDENT OUTER MEMBRANE RECEPTOR"/>
    <property type="match status" value="1"/>
</dbReference>
<dbReference type="OrthoDB" id="97893at2"/>
<dbReference type="GO" id="GO:0015344">
    <property type="term" value="F:siderophore uptake transmembrane transporter activity"/>
    <property type="evidence" value="ECO:0007669"/>
    <property type="project" value="TreeGrafter"/>
</dbReference>
<dbReference type="EMBL" id="SDMK01000005">
    <property type="protein sequence ID" value="RXS93470.1"/>
    <property type="molecule type" value="Genomic_DNA"/>
</dbReference>
<dbReference type="GO" id="GO:0004180">
    <property type="term" value="F:carboxypeptidase activity"/>
    <property type="evidence" value="ECO:0007669"/>
    <property type="project" value="UniProtKB-KW"/>
</dbReference>
<evidence type="ECO:0000259" key="2">
    <source>
        <dbReference type="Pfam" id="PF25183"/>
    </source>
</evidence>
<name>A0A4Q1S8Y4_9BACT</name>
<dbReference type="Pfam" id="PF13620">
    <property type="entry name" value="CarboxypepD_reg"/>
    <property type="match status" value="1"/>
</dbReference>
<dbReference type="PROSITE" id="PS51257">
    <property type="entry name" value="PROKAR_LIPOPROTEIN"/>
    <property type="match status" value="1"/>
</dbReference>
<proteinExistence type="predicted"/>
<dbReference type="AlphaFoldDB" id="A0A4Q1S8Y4"/>
<sequence length="1246" mass="132640">MTPSHSRWFDVNVFRHSWFAAILLAVLACTGAGNSLAQITAGSLSGTVRDASGAVIPDAQVTLQNDTSGDVRSTVSNSAGYFTFAAVPSGGYTVIISAKGFAPYKQTGITMNSGDTREVAGIALSVGSQSTTVTVSSDAAQIVPTDSGERSSVLNSKDLEKLSLEGRNISELLKVLPGVTAVPNGVSGGSSVDFSAEAPTGSTVGVGYSPSGAPYRGGTSFFLDGANIIDPGCACYSIAVPNPDMTAEVKVQSSFAADVPNGPVVINTTSKAGGSQFHGEGYFYARNQALNSNTWLNNYQGTAKEDGEYYYPGGNIGGPVRIPGTDFNKNNKLLWWFGYEYYKQTLPAASPLESYVPSAGMEAGNFTSSGSGNSALCPSGFSANATNWCNDLTGAVAPDGTAITGGVIPSQYLDSGAAALMKMFPAANANPSSTPGGYNYVQNISSNQNGYVWRARGDYNINQNNKIYGTYQTGTTTYVTLGQLYYNPAYTIAYPGGEMTQPSTSRVVTLNWVSILSPTLTNEFVFGWGYFNGATKAADLPAIYKSALGYSYGTVFNTASEVAPSIIAPGAQTFPNITQPALFGANNDYPSKKQIPSFADNVTKVWRSHTFKAGVFTELAGNQQGTWAFANGELGFASQPLPNAVTGTKVASGTQIGSYNPTANLVMGIADSFTQSNSLPVQDMAYRTTSAYLLDNWQYNPRLTVNVGVRFDHIGRWYDRQGTGLAVWLPQLYTSDVAANKAAGSMVYEYPGVRWRGIDPGIPNGGSPTRLAYTSPRLGFSYDAQGNGDTIIRGGWGMFAWNDQFNDYSGALSTSQNMQTYTSTSGQAITLSQIADQSTSGYSSPAGSISAADYNDYQIPTTYAWNLTVDRKLPFSSLLEVAYVGNSTHHLLMSGESDGSGIGGTEFSNQNKIAVGGLYAADPVTGAAAPSDPDNTSTYTLADYYPYSGCTSTGACYGYGTNAVTVREHTGYSNYHGLQISWMKQAGHFSYNFNYTWSKSLGIIGSTLDAFNVHGNYGILAIDRSQVFNSSYAYSIGDVYHGDMKVVGQVVNGWTISGITTFQSGGNLQSNSSQNMGLSIEKQDASGNNVEAITSRTYYGTDANEIMPITTCNPKSNLASHQLVNLGCFSAPSLGQLGERQLHPYLSGPIYTDSDLTLYKTFPITGRQNVQFRASAFDFMNHSLWGLSGTNLITLKYGTQDGAKSFYTNNSLLGIAENTWGVQNQKTPYSGAAYARIFELSLKYNF</sequence>
<keyword evidence="3" id="KW-0645">Protease</keyword>
<dbReference type="PANTHER" id="PTHR30069:SF29">
    <property type="entry name" value="HEMOGLOBIN AND HEMOGLOBIN-HAPTOGLOBIN-BINDING PROTEIN 1-RELATED"/>
    <property type="match status" value="1"/>
</dbReference>
<keyword evidence="3" id="KW-0121">Carboxypeptidase</keyword>
<dbReference type="GO" id="GO:0030246">
    <property type="term" value="F:carbohydrate binding"/>
    <property type="evidence" value="ECO:0007669"/>
    <property type="project" value="InterPro"/>
</dbReference>
<accession>A0A4Q1S8Y4</accession>
<dbReference type="Gene3D" id="2.60.40.1120">
    <property type="entry name" value="Carboxypeptidase-like, regulatory domain"/>
    <property type="match status" value="1"/>
</dbReference>
<dbReference type="InterPro" id="IPR039426">
    <property type="entry name" value="TonB-dep_rcpt-like"/>
</dbReference>
<organism evidence="3 4">
    <name type="scientific">Silvibacterium dinghuense</name>
    <dbReference type="NCBI Taxonomy" id="1560006"/>
    <lineage>
        <taxon>Bacteria</taxon>
        <taxon>Pseudomonadati</taxon>
        <taxon>Acidobacteriota</taxon>
        <taxon>Terriglobia</taxon>
        <taxon>Terriglobales</taxon>
        <taxon>Acidobacteriaceae</taxon>
        <taxon>Silvibacterium</taxon>
    </lineage>
</organism>
<keyword evidence="1" id="KW-0732">Signal</keyword>
<evidence type="ECO:0000313" key="4">
    <source>
        <dbReference type="Proteomes" id="UP000290253"/>
    </source>
</evidence>
<dbReference type="Proteomes" id="UP000290253">
    <property type="component" value="Unassembled WGS sequence"/>
</dbReference>
<dbReference type="SUPFAM" id="SSF56935">
    <property type="entry name" value="Porins"/>
    <property type="match status" value="1"/>
</dbReference>
<dbReference type="Pfam" id="PF25183">
    <property type="entry name" value="OMP_b-brl_4"/>
    <property type="match status" value="1"/>
</dbReference>
<reference evidence="3 4" key="1">
    <citation type="journal article" date="2016" name="Int. J. Syst. Evol. Microbiol.">
        <title>Acidipila dinghuensis sp. nov., an acidobacterium isolated from forest soil.</title>
        <authorList>
            <person name="Jiang Y.W."/>
            <person name="Wang J."/>
            <person name="Chen M.H."/>
            <person name="Lv Y.Y."/>
            <person name="Qiu L.H."/>
        </authorList>
    </citation>
    <scope>NUCLEOTIDE SEQUENCE [LARGE SCALE GENOMIC DNA]</scope>
    <source>
        <strain evidence="3 4">DHOF10</strain>
    </source>
</reference>
<dbReference type="InterPro" id="IPR057601">
    <property type="entry name" value="Oar-like_b-barrel"/>
</dbReference>
<dbReference type="SUPFAM" id="SSF49452">
    <property type="entry name" value="Starch-binding domain-like"/>
    <property type="match status" value="1"/>
</dbReference>
<gene>
    <name evidence="3" type="ORF">ESZ00_19220</name>
</gene>
<keyword evidence="4" id="KW-1185">Reference proteome</keyword>
<dbReference type="RefSeq" id="WP_129210013.1">
    <property type="nucleotide sequence ID" value="NZ_BMGU01000002.1"/>
</dbReference>
<dbReference type="InterPro" id="IPR013784">
    <property type="entry name" value="Carb-bd-like_fold"/>
</dbReference>
<feature type="domain" description="TonB-dependent transporter Oar-like beta-barrel" evidence="2">
    <location>
        <begin position="270"/>
        <end position="1199"/>
    </location>
</feature>
<comment type="caution">
    <text evidence="3">The sequence shown here is derived from an EMBL/GenBank/DDBJ whole genome shotgun (WGS) entry which is preliminary data.</text>
</comment>
<evidence type="ECO:0000313" key="3">
    <source>
        <dbReference type="EMBL" id="RXS93470.1"/>
    </source>
</evidence>
<keyword evidence="3" id="KW-0378">Hydrolase</keyword>
<dbReference type="GO" id="GO:0009279">
    <property type="term" value="C:cell outer membrane"/>
    <property type="evidence" value="ECO:0007669"/>
    <property type="project" value="TreeGrafter"/>
</dbReference>
<dbReference type="GO" id="GO:0044718">
    <property type="term" value="P:siderophore transmembrane transport"/>
    <property type="evidence" value="ECO:0007669"/>
    <property type="project" value="TreeGrafter"/>
</dbReference>
<protein>
    <submittedName>
        <fullName evidence="3">Carboxypeptidase regulatory-like domain-containing protein</fullName>
    </submittedName>
</protein>